<proteinExistence type="predicted"/>
<dbReference type="AlphaFoldDB" id="A0A6L6X268"/>
<comment type="caution">
    <text evidence="1">The sequence shown here is derived from an EMBL/GenBank/DDBJ whole genome shotgun (WGS) entry which is preliminary data.</text>
</comment>
<keyword evidence="1" id="KW-0946">Virion</keyword>
<dbReference type="RefSeq" id="WP_157167473.1">
    <property type="nucleotide sequence ID" value="NZ_WPNZ01000014.1"/>
</dbReference>
<gene>
    <name evidence="1" type="ORF">GPA10_24985</name>
</gene>
<evidence type="ECO:0000313" key="1">
    <source>
        <dbReference type="EMBL" id="MVO87924.1"/>
    </source>
</evidence>
<keyword evidence="1" id="KW-0167">Capsid protein</keyword>
<protein>
    <submittedName>
        <fullName evidence="1">P22 coat protein-protein 5 domain protein</fullName>
    </submittedName>
</protein>
<organism evidence="1 2">
    <name type="scientific">Streptomyces typhae</name>
    <dbReference type="NCBI Taxonomy" id="2681492"/>
    <lineage>
        <taxon>Bacteria</taxon>
        <taxon>Bacillati</taxon>
        <taxon>Actinomycetota</taxon>
        <taxon>Actinomycetes</taxon>
        <taxon>Kitasatosporales</taxon>
        <taxon>Streptomycetaceae</taxon>
        <taxon>Streptomyces</taxon>
    </lineage>
</organism>
<sequence>MSIRRFVPEVWSARLLVAWRTELVYAGPTVVNRDYEGEISDAGDTVRITSISRPTIGTYVPNSTVIVPEELTDAQRTLVVDQSKYWAFKVDDVDKRQAKGSVMPQAMNEAAHALADDTDRYVAGFYTGAVPANTLGSTGAPINVHTTPGDFYAKILVPLRTKLKRANAPTAGRYCIVPPEGYASLLLDERFTDYGKSGQTEALRNGAVGRAAGFEIYESNNAPEPTAGVHVVQAGVNGAISFAEQINKTEAYRPESSFSDAVKGLALYGAKLVRPDGIAVAYIDATP</sequence>
<reference evidence="1 2" key="1">
    <citation type="submission" date="2019-11" db="EMBL/GenBank/DDBJ databases">
        <title>Streptomyces typhae sp. nov., a novel endophytic actinomycete isolated from the root of cattail pollen (Typha angustifolia L.).</title>
        <authorList>
            <person name="Peng C."/>
        </authorList>
    </citation>
    <scope>NUCLEOTIDE SEQUENCE [LARGE SCALE GENOMIC DNA]</scope>
    <source>
        <strain evidence="2">p1417</strain>
    </source>
</reference>
<dbReference type="Proteomes" id="UP000483802">
    <property type="component" value="Unassembled WGS sequence"/>
</dbReference>
<dbReference type="EMBL" id="WPNZ01000014">
    <property type="protein sequence ID" value="MVO87924.1"/>
    <property type="molecule type" value="Genomic_DNA"/>
</dbReference>
<accession>A0A6L6X268</accession>
<keyword evidence="2" id="KW-1185">Reference proteome</keyword>
<evidence type="ECO:0000313" key="2">
    <source>
        <dbReference type="Proteomes" id="UP000483802"/>
    </source>
</evidence>
<name>A0A6L6X268_9ACTN</name>